<dbReference type="Proteomes" id="UP000199584">
    <property type="component" value="Unassembled WGS sequence"/>
</dbReference>
<organism evidence="2 3">
    <name type="scientific">Desulfoscipio geothermicus DSM 3669</name>
    <dbReference type="NCBI Taxonomy" id="1121426"/>
    <lineage>
        <taxon>Bacteria</taxon>
        <taxon>Bacillati</taxon>
        <taxon>Bacillota</taxon>
        <taxon>Clostridia</taxon>
        <taxon>Eubacteriales</taxon>
        <taxon>Desulfallaceae</taxon>
        <taxon>Desulfoscipio</taxon>
    </lineage>
</organism>
<evidence type="ECO:0008006" key="4">
    <source>
        <dbReference type="Google" id="ProtNLM"/>
    </source>
</evidence>
<keyword evidence="1" id="KW-0732">Signal</keyword>
<dbReference type="Gene3D" id="3.10.450.50">
    <property type="match status" value="1"/>
</dbReference>
<dbReference type="AlphaFoldDB" id="A0A1I6DNR6"/>
<dbReference type="STRING" id="39060.SAMN05660706_11438"/>
<evidence type="ECO:0000313" key="2">
    <source>
        <dbReference type="EMBL" id="SFR07095.1"/>
    </source>
</evidence>
<accession>A0A1I6DNR6</accession>
<keyword evidence="3" id="KW-1185">Reference proteome</keyword>
<feature type="signal peptide" evidence="1">
    <location>
        <begin position="1"/>
        <end position="19"/>
    </location>
</feature>
<reference evidence="3" key="1">
    <citation type="submission" date="2016-10" db="EMBL/GenBank/DDBJ databases">
        <authorList>
            <person name="Varghese N."/>
            <person name="Submissions S."/>
        </authorList>
    </citation>
    <scope>NUCLEOTIDE SEQUENCE [LARGE SCALE GENOMIC DNA]</scope>
    <source>
        <strain evidence="3">DSM 3669</strain>
    </source>
</reference>
<proteinExistence type="predicted"/>
<evidence type="ECO:0000256" key="1">
    <source>
        <dbReference type="SAM" id="SignalP"/>
    </source>
</evidence>
<evidence type="ECO:0000313" key="3">
    <source>
        <dbReference type="Proteomes" id="UP000199584"/>
    </source>
</evidence>
<name>A0A1I6DNR6_9FIRM</name>
<dbReference type="EMBL" id="FOYM01000014">
    <property type="protein sequence ID" value="SFR07095.1"/>
    <property type="molecule type" value="Genomic_DNA"/>
</dbReference>
<dbReference type="RefSeq" id="WP_245779720.1">
    <property type="nucleotide sequence ID" value="NZ_FOYM01000014.1"/>
</dbReference>
<gene>
    <name evidence="2" type="ORF">SAMN05660706_11438</name>
</gene>
<feature type="chain" id="PRO_5039492718" description="DUF4878 domain-containing protein" evidence="1">
    <location>
        <begin position="20"/>
        <end position="143"/>
    </location>
</feature>
<dbReference type="PROSITE" id="PS51257">
    <property type="entry name" value="PROKAR_LIPOPROTEIN"/>
    <property type="match status" value="1"/>
</dbReference>
<sequence>MKRALKITTVLIVALSVFAGMTGCAKSENPKKLSPGQAFTIFMENMRQGNYTEAAQFVSLKTAADNQTDLPTFLAWMAGKQELDKITGVKMLSEKVDGTKAIVKVELTAEFKGKKASHEMEVPMTKEDGIWKLYLDAYGNPKE</sequence>
<protein>
    <recommendedName>
        <fullName evidence="4">DUF4878 domain-containing protein</fullName>
    </recommendedName>
</protein>